<feature type="region of interest" description="Disordered" evidence="1">
    <location>
        <begin position="89"/>
        <end position="160"/>
    </location>
</feature>
<feature type="signal peptide" evidence="2">
    <location>
        <begin position="1"/>
        <end position="31"/>
    </location>
</feature>
<feature type="compositionally biased region" description="Low complexity" evidence="1">
    <location>
        <begin position="110"/>
        <end position="125"/>
    </location>
</feature>
<dbReference type="Proteomes" id="UP000494119">
    <property type="component" value="Unassembled WGS sequence"/>
</dbReference>
<evidence type="ECO:0000256" key="1">
    <source>
        <dbReference type="SAM" id="MobiDB-lite"/>
    </source>
</evidence>
<sequence>MDENKRLYTSPRRRPLCVCAPAAVMLLSAYAVFESKDGFAQETDAAKPVVFMVALADNIASSDPVAHPVMTDASGSTVYAVMASTDVPQNTVSDTTGVPVTSPPEPTPAAPAATVAQAPKGEPMVAPTPAPAPTLAPMPAPQVPQAPENNPTQPAPEMAPAPVTPQMQLPTTGNGPQPGEDLRHQVFGLATSGGANRALDEAKKHPDVFSPVDLAEIEELAIRQEVRGGRSKVRAMTGTDRFDALDAAIRHAEEFDKRLPNTPEYAQVRASLAGDRTVAYAARGRMEEAVAVFETIPQNAEVSAEALASVGDAYSYLQQPAKSEAVYRRAIDETRAKPTDAATLGYQYGSHTRLIDLREGLFYSLTDQNKYTQAHQVLDDIHNALPPADKMLPGDPATDDYLRYYRLLAQYQIYIGQTNEGMAGLQKLEEQVPFSAEVRDAKADAVLGMGHTRQARDMYVATLTDHPDNIEALAGLGRASLALEDYSNAHRINTTFDETFPENGSVRSFQRDYKAYRAPVLTVDVNGEHGASALADNQFTIDTTLYSPPIFDNWRVFAHTFYGHAVTDIGNVSRTRTGVGGDYRNGSLSVTGEVTRSMGSDGRTGGNGEISYAFNDYLSASAGVDSDSNSLPFKAYLNHIWGKTAQASLNFNDGDRRSASLSYSAARYSDSNFNQDIALSGTQRVFTAANQLVNVSLNLDTGSNTIRNAAYYAPSRDYTAELVAMHQWAIWRSGERSLVQRFYLTAGAYNERGFGTSPEFGARIEHNWTFSHDVTLRYGLGVLDHAYDGKREFSELAYATLTVPF</sequence>
<dbReference type="Pfam" id="PF21197">
    <property type="entry name" value="PgaA_barrel"/>
    <property type="match status" value="1"/>
</dbReference>
<evidence type="ECO:0000256" key="2">
    <source>
        <dbReference type="SAM" id="SignalP"/>
    </source>
</evidence>
<feature type="chain" id="PRO_5026886773" description="PgaA membrane beta barrel domain-containing protein" evidence="2">
    <location>
        <begin position="32"/>
        <end position="805"/>
    </location>
</feature>
<dbReference type="Gene3D" id="1.25.40.10">
    <property type="entry name" value="Tetratricopeptide repeat domain"/>
    <property type="match status" value="1"/>
</dbReference>
<reference evidence="4 5" key="1">
    <citation type="submission" date="2020-04" db="EMBL/GenBank/DDBJ databases">
        <authorList>
            <person name="De Canck E."/>
        </authorList>
    </citation>
    <scope>NUCLEOTIDE SEQUENCE [LARGE SCALE GENOMIC DNA]</scope>
    <source>
        <strain evidence="4 5">LMG 28688</strain>
    </source>
</reference>
<feature type="domain" description="PgaA membrane beta barrel" evidence="3">
    <location>
        <begin position="532"/>
        <end position="792"/>
    </location>
</feature>
<organism evidence="4 5">
    <name type="scientific">Paraburkholderia caffeinitolerans</name>
    <dbReference type="NCBI Taxonomy" id="1723730"/>
    <lineage>
        <taxon>Bacteria</taxon>
        <taxon>Pseudomonadati</taxon>
        <taxon>Pseudomonadota</taxon>
        <taxon>Betaproteobacteria</taxon>
        <taxon>Burkholderiales</taxon>
        <taxon>Burkholderiaceae</taxon>
        <taxon>Paraburkholderia</taxon>
    </lineage>
</organism>
<keyword evidence="5" id="KW-1185">Reference proteome</keyword>
<name>A0A6J5GFA6_9BURK</name>
<protein>
    <recommendedName>
        <fullName evidence="3">PgaA membrane beta barrel domain-containing protein</fullName>
    </recommendedName>
</protein>
<dbReference type="SUPFAM" id="SSF48452">
    <property type="entry name" value="TPR-like"/>
    <property type="match status" value="1"/>
</dbReference>
<keyword evidence="2" id="KW-0732">Signal</keyword>
<evidence type="ECO:0000313" key="4">
    <source>
        <dbReference type="EMBL" id="CAB3796658.1"/>
    </source>
</evidence>
<dbReference type="AlphaFoldDB" id="A0A6J5GFA6"/>
<accession>A0A6J5GFA6</accession>
<gene>
    <name evidence="4" type="ORF">LMG28688_04361</name>
</gene>
<evidence type="ECO:0000259" key="3">
    <source>
        <dbReference type="Pfam" id="PF21197"/>
    </source>
</evidence>
<dbReference type="InterPro" id="IPR011990">
    <property type="entry name" value="TPR-like_helical_dom_sf"/>
</dbReference>
<feature type="compositionally biased region" description="Pro residues" evidence="1">
    <location>
        <begin position="126"/>
        <end position="144"/>
    </location>
</feature>
<proteinExistence type="predicted"/>
<evidence type="ECO:0000313" key="5">
    <source>
        <dbReference type="Proteomes" id="UP000494119"/>
    </source>
</evidence>
<dbReference type="InterPro" id="IPR049003">
    <property type="entry name" value="PgaA_barrel"/>
</dbReference>
<dbReference type="EMBL" id="CADIKL010000023">
    <property type="protein sequence ID" value="CAB3796658.1"/>
    <property type="molecule type" value="Genomic_DNA"/>
</dbReference>